<evidence type="ECO:0000313" key="2">
    <source>
        <dbReference type="Proteomes" id="UP000310066"/>
    </source>
</evidence>
<dbReference type="AlphaFoldDB" id="A0A4U0UPK9"/>
<comment type="caution">
    <text evidence="1">The sequence shown here is derived from an EMBL/GenBank/DDBJ whole genome shotgun (WGS) entry which is preliminary data.</text>
</comment>
<accession>A0A4U0UPK9</accession>
<evidence type="ECO:0000313" key="1">
    <source>
        <dbReference type="EMBL" id="TKA37750.1"/>
    </source>
</evidence>
<dbReference type="Proteomes" id="UP000310066">
    <property type="component" value="Unassembled WGS sequence"/>
</dbReference>
<proteinExistence type="predicted"/>
<gene>
    <name evidence="1" type="ORF">B0A54_09752</name>
</gene>
<dbReference type="EMBL" id="NAJP01000049">
    <property type="protein sequence ID" value="TKA37750.1"/>
    <property type="molecule type" value="Genomic_DNA"/>
</dbReference>
<name>A0A4U0UPK9_9PEZI</name>
<organism evidence="1 2">
    <name type="scientific">Friedmanniomyces endolithicus</name>
    <dbReference type="NCBI Taxonomy" id="329885"/>
    <lineage>
        <taxon>Eukaryota</taxon>
        <taxon>Fungi</taxon>
        <taxon>Dikarya</taxon>
        <taxon>Ascomycota</taxon>
        <taxon>Pezizomycotina</taxon>
        <taxon>Dothideomycetes</taxon>
        <taxon>Dothideomycetidae</taxon>
        <taxon>Mycosphaerellales</taxon>
        <taxon>Teratosphaeriaceae</taxon>
        <taxon>Friedmanniomyces</taxon>
    </lineage>
</organism>
<protein>
    <submittedName>
        <fullName evidence="1">Uncharacterized protein</fullName>
    </submittedName>
</protein>
<sequence>MEAFIEHVFHLEMLPAGVLPALTDDAGVLEAAARISSPRHEERAKKASIKMAKHKRKTINAMNQLMRIIENLKGLYGGTKQEVNDSPFKLDCETSLHFAASYEQKAMRSVMSPVQEQEPGVDIL</sequence>
<reference evidence="1 2" key="1">
    <citation type="submission" date="2017-03" db="EMBL/GenBank/DDBJ databases">
        <title>Genomes of endolithic fungi from Antarctica.</title>
        <authorList>
            <person name="Coleine C."/>
            <person name="Masonjones S."/>
            <person name="Stajich J.E."/>
        </authorList>
    </citation>
    <scope>NUCLEOTIDE SEQUENCE [LARGE SCALE GENOMIC DNA]</scope>
    <source>
        <strain evidence="1 2">CCFEE 5311</strain>
    </source>
</reference>